<keyword evidence="1" id="KW-0812">Transmembrane</keyword>
<evidence type="ECO:0000313" key="2">
    <source>
        <dbReference type="EMBL" id="RVU24001.1"/>
    </source>
</evidence>
<evidence type="ECO:0000313" key="3">
    <source>
        <dbReference type="Proteomes" id="UP000282832"/>
    </source>
</evidence>
<dbReference type="SUPFAM" id="SSF47781">
    <property type="entry name" value="RuvA domain 2-like"/>
    <property type="match status" value="2"/>
</dbReference>
<proteinExistence type="predicted"/>
<feature type="transmembrane region" description="Helical" evidence="1">
    <location>
        <begin position="12"/>
        <end position="33"/>
    </location>
</feature>
<name>A0A437PNY7_9BACT</name>
<dbReference type="Gene3D" id="1.10.150.280">
    <property type="entry name" value="AF1531-like domain"/>
    <property type="match status" value="1"/>
</dbReference>
<evidence type="ECO:0000256" key="1">
    <source>
        <dbReference type="SAM" id="Phobius"/>
    </source>
</evidence>
<accession>A0A437PNY7</accession>
<sequence>MKLPNFHYFIRFVFGLSSWEIYGIASLIILILLSKGLKWFWNEQIEPLSVQKFEPKFLDKYVSELESKKRRKDGYAKLKFRNFEYRTFYKNKPLGSKKSVFWKRAGPEILKKVDINQADSITWVGMKGIGPSFAHRILMFRDKLGGFFSIDQLKEVYGLDSLWVKENQRRLILGKGIYRKFQVNKLEWKEFRHPYLPYPQAKLFLAYRKQHGSVQNWEELIGIKLIDSKVWERLRPYLDFESQK</sequence>
<comment type="caution">
    <text evidence="2">The sequence shown here is derived from an EMBL/GenBank/DDBJ whole genome shotgun (WGS) entry which is preliminary data.</text>
</comment>
<keyword evidence="1" id="KW-1133">Transmembrane helix</keyword>
<organism evidence="2 3">
    <name type="scientific">Sandaracinomonas limnophila</name>
    <dbReference type="NCBI Taxonomy" id="1862386"/>
    <lineage>
        <taxon>Bacteria</taxon>
        <taxon>Pseudomonadati</taxon>
        <taxon>Bacteroidota</taxon>
        <taxon>Cytophagia</taxon>
        <taxon>Cytophagales</taxon>
        <taxon>Flectobacillaceae</taxon>
        <taxon>Sandaracinomonas</taxon>
    </lineage>
</organism>
<dbReference type="Pfam" id="PF12836">
    <property type="entry name" value="HHH_3"/>
    <property type="match status" value="1"/>
</dbReference>
<protein>
    <submittedName>
        <fullName evidence="2">Uncharacterized protein</fullName>
    </submittedName>
</protein>
<reference evidence="2 3" key="1">
    <citation type="submission" date="2019-01" db="EMBL/GenBank/DDBJ databases">
        <authorList>
            <person name="Chen W.-M."/>
        </authorList>
    </citation>
    <scope>NUCLEOTIDE SEQUENCE [LARGE SCALE GENOMIC DNA]</scope>
    <source>
        <strain evidence="2 3">FSY-15</strain>
    </source>
</reference>
<dbReference type="OrthoDB" id="981124at2"/>
<dbReference type="Proteomes" id="UP000282832">
    <property type="component" value="Unassembled WGS sequence"/>
</dbReference>
<gene>
    <name evidence="2" type="ORF">EOJ36_08730</name>
</gene>
<dbReference type="EMBL" id="SACY01000004">
    <property type="protein sequence ID" value="RVU24001.1"/>
    <property type="molecule type" value="Genomic_DNA"/>
</dbReference>
<dbReference type="AlphaFoldDB" id="A0A437PNY7"/>
<dbReference type="RefSeq" id="WP_127804452.1">
    <property type="nucleotide sequence ID" value="NZ_SACY01000004.1"/>
</dbReference>
<dbReference type="InterPro" id="IPR010994">
    <property type="entry name" value="RuvA_2-like"/>
</dbReference>
<keyword evidence="3" id="KW-1185">Reference proteome</keyword>
<keyword evidence="1" id="KW-0472">Membrane</keyword>